<keyword evidence="2" id="KW-1185">Reference proteome</keyword>
<dbReference type="Proteomes" id="UP000019402">
    <property type="component" value="Unassembled WGS sequence"/>
</dbReference>
<dbReference type="InterPro" id="IPR026263">
    <property type="entry name" value="Alkaline_phosphatase_prok"/>
</dbReference>
<gene>
    <name evidence="1" type="ORF">JCM21142_93403</name>
</gene>
<dbReference type="Gene3D" id="3.40.720.10">
    <property type="entry name" value="Alkaline Phosphatase, subunit A"/>
    <property type="match status" value="1"/>
</dbReference>
<proteinExistence type="predicted"/>
<dbReference type="RefSeq" id="WP_027473087.1">
    <property type="nucleotide sequence ID" value="NZ_BAMD01000053.1"/>
</dbReference>
<organism evidence="1 2">
    <name type="scientific">Saccharicrinis fermentans DSM 9555 = JCM 21142</name>
    <dbReference type="NCBI Taxonomy" id="869213"/>
    <lineage>
        <taxon>Bacteria</taxon>
        <taxon>Pseudomonadati</taxon>
        <taxon>Bacteroidota</taxon>
        <taxon>Bacteroidia</taxon>
        <taxon>Marinilabiliales</taxon>
        <taxon>Marinilabiliaceae</taxon>
        <taxon>Saccharicrinis</taxon>
    </lineage>
</organism>
<comment type="caution">
    <text evidence="1">The sequence shown here is derived from an EMBL/GenBank/DDBJ whole genome shotgun (WGS) entry which is preliminary data.</text>
</comment>
<dbReference type="InterPro" id="IPR017850">
    <property type="entry name" value="Alkaline_phosphatase_core_sf"/>
</dbReference>
<evidence type="ECO:0000313" key="1">
    <source>
        <dbReference type="EMBL" id="GAF04688.1"/>
    </source>
</evidence>
<dbReference type="OrthoDB" id="9766127at2"/>
<dbReference type="AlphaFoldDB" id="W7YAS4"/>
<name>W7YAS4_9BACT</name>
<accession>W7YAS4</accession>
<dbReference type="CDD" id="cd16016">
    <property type="entry name" value="AP-SPAP"/>
    <property type="match status" value="1"/>
</dbReference>
<protein>
    <submittedName>
        <fullName evidence="1">Alkaline phosphatase</fullName>
    </submittedName>
</protein>
<evidence type="ECO:0000313" key="2">
    <source>
        <dbReference type="Proteomes" id="UP000019402"/>
    </source>
</evidence>
<dbReference type="PIRSF" id="PIRSF031924">
    <property type="entry name" value="Pi-irrepressible_AP"/>
    <property type="match status" value="1"/>
</dbReference>
<dbReference type="EMBL" id="BAMD01000053">
    <property type="protein sequence ID" value="GAF04688.1"/>
    <property type="molecule type" value="Genomic_DNA"/>
</dbReference>
<dbReference type="SUPFAM" id="SSF53649">
    <property type="entry name" value="Alkaline phosphatase-like"/>
    <property type="match status" value="1"/>
</dbReference>
<dbReference type="STRING" id="869213.GCA_000517085_03716"/>
<reference evidence="1 2" key="1">
    <citation type="journal article" date="2014" name="Genome Announc.">
        <title>Draft Genome Sequence of Cytophaga fermentans JCM 21142T, a Facultative Anaerobe Isolated from Marine Mud.</title>
        <authorList>
            <person name="Starns D."/>
            <person name="Oshima K."/>
            <person name="Suda W."/>
            <person name="Iino T."/>
            <person name="Yuki M."/>
            <person name="Inoue J."/>
            <person name="Kitamura K."/>
            <person name="Iida T."/>
            <person name="Darby A."/>
            <person name="Hattori M."/>
            <person name="Ohkuma M."/>
        </authorList>
    </citation>
    <scope>NUCLEOTIDE SEQUENCE [LARGE SCALE GENOMIC DNA]</scope>
    <source>
        <strain evidence="1 2">JCM 21142</strain>
    </source>
</reference>
<sequence length="535" mass="61322">MKLPLIIVTYIFVFSLSYGQNNQGSQVPRLVIFLNIDELRTEHLISLRDKFSHYGFNQLVNKGTFYHKGNYNTNSSFHGIKRANMHTGSYPNTHGIIGDSWYSTRTDTEEKSSRFITADEAVRPDSGHIQFATLHSTTITDELNLYYKGQSKVASISLSPLNMAYQGFSDKKLTFWFNRTTGKMTSADTIERPWVEKFNSMKFADTYTQRQWGPLRDLKKYQEYISKETENPRHFMYEMKTKANKGLPYQKIIGSPYGNVLIRDFMASLIINEQMGKDAYPDILSINLSCKPFTQGPHEIFDAEIEDLLLRMDLQIESIIQLIKDNVGLERTLLVLSATPTTGWLPQTLKINKLNTGVFNGKKTAALLNLYLMAIYGQGKWVKGYHDKQFYFNHPLLEKESIDLNEIQKKSAKFLLEVSGISKTITAQHLRVNEYTTGIYHQLQQNYFYGRSGDLFISLKPGWIEEINGGQTIKYEHNCYAPLIFFGWNTKTEQIFESVNMIDVAPTISTLLQITEPNGCIGEPLKEVVQQSLLP</sequence>
<dbReference type="GO" id="GO:0004035">
    <property type="term" value="F:alkaline phosphatase activity"/>
    <property type="evidence" value="ECO:0007669"/>
    <property type="project" value="InterPro"/>
</dbReference>
<dbReference type="eggNOG" id="COG1524">
    <property type="taxonomic scope" value="Bacteria"/>
</dbReference>
<dbReference type="Gene3D" id="3.30.1360.150">
    <property type="match status" value="1"/>
</dbReference>